<proteinExistence type="predicted"/>
<dbReference type="AlphaFoldDB" id="A0A1E3L2T0"/>
<accession>A0A1E3L2T0</accession>
<keyword evidence="1" id="KW-0812">Transmembrane</keyword>
<protein>
    <submittedName>
        <fullName evidence="2">Uncharacterized protein</fullName>
    </submittedName>
</protein>
<evidence type="ECO:0000313" key="2">
    <source>
        <dbReference type="EMBL" id="ODP27963.1"/>
    </source>
</evidence>
<feature type="transmembrane region" description="Helical" evidence="1">
    <location>
        <begin position="49"/>
        <end position="65"/>
    </location>
</feature>
<dbReference type="Proteomes" id="UP000094578">
    <property type="component" value="Unassembled WGS sequence"/>
</dbReference>
<evidence type="ECO:0000313" key="3">
    <source>
        <dbReference type="Proteomes" id="UP000094578"/>
    </source>
</evidence>
<organism evidence="2 3">
    <name type="scientific">Paenibacillus nuruki</name>
    <dbReference type="NCBI Taxonomy" id="1886670"/>
    <lineage>
        <taxon>Bacteria</taxon>
        <taxon>Bacillati</taxon>
        <taxon>Bacillota</taxon>
        <taxon>Bacilli</taxon>
        <taxon>Bacillales</taxon>
        <taxon>Paenibacillaceae</taxon>
        <taxon>Paenibacillus</taxon>
    </lineage>
</organism>
<sequence length="74" mass="8726">MSKYQFIWSEGVLGYGGTTSLGMIAMHYIDHRFVLTFHSILEEITDTVPLFLLCGYVFGEMMWRWKARKTEQKE</sequence>
<keyword evidence="3" id="KW-1185">Reference proteome</keyword>
<keyword evidence="1" id="KW-0472">Membrane</keyword>
<comment type="caution">
    <text evidence="2">The sequence shown here is derived from an EMBL/GenBank/DDBJ whole genome shotgun (WGS) entry which is preliminary data.</text>
</comment>
<keyword evidence="1" id="KW-1133">Transmembrane helix</keyword>
<feature type="transmembrane region" description="Helical" evidence="1">
    <location>
        <begin position="12"/>
        <end position="29"/>
    </location>
</feature>
<gene>
    <name evidence="2" type="ORF">PTI45_02601</name>
</gene>
<name>A0A1E3L2T0_9BACL</name>
<evidence type="ECO:0000256" key="1">
    <source>
        <dbReference type="SAM" id="Phobius"/>
    </source>
</evidence>
<reference evidence="2 3" key="1">
    <citation type="submission" date="2016-08" db="EMBL/GenBank/DDBJ databases">
        <title>Genome sequencing of Paenibacillus sp. TI45-13ar, isolated from Korean traditional nuruk.</title>
        <authorList>
            <person name="Kim S.-J."/>
        </authorList>
    </citation>
    <scope>NUCLEOTIDE SEQUENCE [LARGE SCALE GENOMIC DNA]</scope>
    <source>
        <strain evidence="2 3">TI45-13ar</strain>
    </source>
</reference>
<dbReference type="RefSeq" id="WP_069328011.1">
    <property type="nucleotide sequence ID" value="NZ_MDER01000044.1"/>
</dbReference>
<dbReference type="EMBL" id="MDER01000044">
    <property type="protein sequence ID" value="ODP27963.1"/>
    <property type="molecule type" value="Genomic_DNA"/>
</dbReference>